<feature type="domain" description="SAP" evidence="2">
    <location>
        <begin position="7"/>
        <end position="41"/>
    </location>
</feature>
<organism evidence="3 4">
    <name type="scientific">Ganoderma sinense ZZ0214-1</name>
    <dbReference type="NCBI Taxonomy" id="1077348"/>
    <lineage>
        <taxon>Eukaryota</taxon>
        <taxon>Fungi</taxon>
        <taxon>Dikarya</taxon>
        <taxon>Basidiomycota</taxon>
        <taxon>Agaricomycotina</taxon>
        <taxon>Agaricomycetes</taxon>
        <taxon>Polyporales</taxon>
        <taxon>Polyporaceae</taxon>
        <taxon>Ganoderma</taxon>
    </lineage>
</organism>
<gene>
    <name evidence="3" type="ORF">GSI_10206</name>
</gene>
<comment type="caution">
    <text evidence="3">The sequence shown here is derived from an EMBL/GenBank/DDBJ whole genome shotgun (WGS) entry which is preliminary data.</text>
</comment>
<sequence length="490" mass="55482">MPDDISDSKLTVNVLKNYMAAYGLRKSGNRGVLIDRLREFSNSGQQGWETQLLQPSHTHERGDISEQAAKSNPTAQRILKLFGPKNESSVFLPKRNGHEVRPISILSEQRKETNDEWAKLVLENNGRQHQCLSKPTSEAPLVQNNYLKGADEDGGSGPKITSMRRMERRIVSCQQEMVNQFEGVHSELSCLHSELAGFAATTKGRPTTPDATGTQRRSVSSLPRKPKSHLYDGPQSVSQRFEIGPTVHTVPTLAAPAAVHVATTSMASSDLSDAVVPRDAIPPANLLTFDFDDSTMLHFDKTYQVSNPPKVTFSDNLSQLFKEWHVSNLLRVNGRGIPVKDWDRFYKKRTGIKQHAWDLLRVQWGTWKFIVEERERFTSEELFWAQYSDKNGNHLNFKTICERLQTSRKESNEKDAAAVCWFFDNDLAQPATHGYFYYKKSGKQHLVTEARTVAAKWRQLLQDKPKVALQWSIRAASFQETTRPSTPIDS</sequence>
<evidence type="ECO:0000256" key="1">
    <source>
        <dbReference type="SAM" id="MobiDB-lite"/>
    </source>
</evidence>
<dbReference type="InterPro" id="IPR036361">
    <property type="entry name" value="SAP_dom_sf"/>
</dbReference>
<dbReference type="InterPro" id="IPR003034">
    <property type="entry name" value="SAP_dom"/>
</dbReference>
<feature type="region of interest" description="Disordered" evidence="1">
    <location>
        <begin position="201"/>
        <end position="235"/>
    </location>
</feature>
<keyword evidence="4" id="KW-1185">Reference proteome</keyword>
<dbReference type="OrthoDB" id="3251176at2759"/>
<dbReference type="AlphaFoldDB" id="A0A2G8RZZ5"/>
<evidence type="ECO:0000313" key="4">
    <source>
        <dbReference type="Proteomes" id="UP000230002"/>
    </source>
</evidence>
<evidence type="ECO:0000313" key="3">
    <source>
        <dbReference type="EMBL" id="PIL27067.1"/>
    </source>
</evidence>
<protein>
    <recommendedName>
        <fullName evidence="2">SAP domain-containing protein</fullName>
    </recommendedName>
</protein>
<reference evidence="3 4" key="1">
    <citation type="journal article" date="2015" name="Sci. Rep.">
        <title>Chromosome-level genome map provides insights into diverse defense mechanisms in the medicinal fungus Ganoderma sinense.</title>
        <authorList>
            <person name="Zhu Y."/>
            <person name="Xu J."/>
            <person name="Sun C."/>
            <person name="Zhou S."/>
            <person name="Xu H."/>
            <person name="Nelson D.R."/>
            <person name="Qian J."/>
            <person name="Song J."/>
            <person name="Luo H."/>
            <person name="Xiang L."/>
            <person name="Li Y."/>
            <person name="Xu Z."/>
            <person name="Ji A."/>
            <person name="Wang L."/>
            <person name="Lu S."/>
            <person name="Hayward A."/>
            <person name="Sun W."/>
            <person name="Li X."/>
            <person name="Schwartz D.C."/>
            <person name="Wang Y."/>
            <person name="Chen S."/>
        </authorList>
    </citation>
    <scope>NUCLEOTIDE SEQUENCE [LARGE SCALE GENOMIC DNA]</scope>
    <source>
        <strain evidence="3 4">ZZ0214-1</strain>
    </source>
</reference>
<name>A0A2G8RZZ5_9APHY</name>
<dbReference type="EMBL" id="AYKW01000034">
    <property type="protein sequence ID" value="PIL27067.1"/>
    <property type="molecule type" value="Genomic_DNA"/>
</dbReference>
<proteinExistence type="predicted"/>
<dbReference type="SUPFAM" id="SSF68906">
    <property type="entry name" value="SAP domain"/>
    <property type="match status" value="1"/>
</dbReference>
<dbReference type="Proteomes" id="UP000230002">
    <property type="component" value="Unassembled WGS sequence"/>
</dbReference>
<dbReference type="PROSITE" id="PS50800">
    <property type="entry name" value="SAP"/>
    <property type="match status" value="1"/>
</dbReference>
<feature type="compositionally biased region" description="Polar residues" evidence="1">
    <location>
        <begin position="209"/>
        <end position="221"/>
    </location>
</feature>
<dbReference type="Pfam" id="PF02037">
    <property type="entry name" value="SAP"/>
    <property type="match status" value="1"/>
</dbReference>
<accession>A0A2G8RZZ5</accession>
<evidence type="ECO:0000259" key="2">
    <source>
        <dbReference type="PROSITE" id="PS50800"/>
    </source>
</evidence>